<accession>A0A8J4G0Q6</accession>
<gene>
    <name evidence="1" type="ORF">Vretifemale_8301</name>
    <name evidence="2" type="ORF">Vretimale_107</name>
</gene>
<evidence type="ECO:0000313" key="4">
    <source>
        <dbReference type="Proteomes" id="UP000747110"/>
    </source>
</evidence>
<sequence length="293" mass="32802">MLLLANPQNVVPKYVRSRRMPSSESVVVRVSLDPQGFTLPIAPDVQMASNGSRKRVTGAVESTLGLDRNALQGLPLQAKRSSDGALVSLESLEGLTASDFASEGSSDVVSIPDACRSFSLRLASLEDGLAKQRVEIREMKDGYRVEIQEMKDGYRAEIQEMKVAYSARIDQLEARMGFLELDSSKYHQIIKRHVVEKVHAYLQRQFGAKDEAMQWDDYLATLFLTHKAWFSSNGLHLKDLGLLLVEKGSFTPFDQANRAAHDPPTATVDQVVEGLSSKKPAWRIWWQLVRDQQ</sequence>
<dbReference type="EMBL" id="BNCQ01000001">
    <property type="protein sequence ID" value="GIL93877.1"/>
    <property type="molecule type" value="Genomic_DNA"/>
</dbReference>
<dbReference type="AlphaFoldDB" id="A0A8J4G0Q6"/>
<dbReference type="Proteomes" id="UP000747110">
    <property type="component" value="Unassembled WGS sequence"/>
</dbReference>
<dbReference type="Proteomes" id="UP000722791">
    <property type="component" value="Unassembled WGS sequence"/>
</dbReference>
<evidence type="ECO:0000313" key="1">
    <source>
        <dbReference type="EMBL" id="GIL78898.1"/>
    </source>
</evidence>
<comment type="caution">
    <text evidence="2">The sequence shown here is derived from an EMBL/GenBank/DDBJ whole genome shotgun (WGS) entry which is preliminary data.</text>
</comment>
<dbReference type="EMBL" id="BNCP01000014">
    <property type="protein sequence ID" value="GIL78898.1"/>
    <property type="molecule type" value="Genomic_DNA"/>
</dbReference>
<protein>
    <submittedName>
        <fullName evidence="2">Uncharacterized protein</fullName>
    </submittedName>
</protein>
<proteinExistence type="predicted"/>
<keyword evidence="4" id="KW-1185">Reference proteome</keyword>
<evidence type="ECO:0000313" key="3">
    <source>
        <dbReference type="Proteomes" id="UP000722791"/>
    </source>
</evidence>
<organism evidence="2 3">
    <name type="scientific">Volvox reticuliferus</name>
    <dbReference type="NCBI Taxonomy" id="1737510"/>
    <lineage>
        <taxon>Eukaryota</taxon>
        <taxon>Viridiplantae</taxon>
        <taxon>Chlorophyta</taxon>
        <taxon>core chlorophytes</taxon>
        <taxon>Chlorophyceae</taxon>
        <taxon>CS clade</taxon>
        <taxon>Chlamydomonadales</taxon>
        <taxon>Volvocaceae</taxon>
        <taxon>Volvox</taxon>
    </lineage>
</organism>
<reference evidence="2" key="1">
    <citation type="journal article" date="2021" name="Proc. Natl. Acad. Sci. U.S.A.">
        <title>Three genomes in the algal genus Volvox reveal the fate of a haploid sex-determining region after a transition to homothallism.</title>
        <authorList>
            <person name="Yamamoto K."/>
            <person name="Hamaji T."/>
            <person name="Kawai-Toyooka H."/>
            <person name="Matsuzaki R."/>
            <person name="Takahashi F."/>
            <person name="Nishimura Y."/>
            <person name="Kawachi M."/>
            <person name="Noguchi H."/>
            <person name="Minakuchi Y."/>
            <person name="Umen J.G."/>
            <person name="Toyoda A."/>
            <person name="Nozaki H."/>
        </authorList>
    </citation>
    <scope>NUCLEOTIDE SEQUENCE</scope>
    <source>
        <strain evidence="2">NIES-3785</strain>
        <strain evidence="1">NIES-3786</strain>
    </source>
</reference>
<name>A0A8J4G0Q6_9CHLO</name>
<evidence type="ECO:0000313" key="2">
    <source>
        <dbReference type="EMBL" id="GIL93877.1"/>
    </source>
</evidence>